<sequence length="145" mass="16450">MVRVHHRGSVQTLLTLFNASLTTNLIINALISSDLKMLSLKTASTTNSALACRMLIVWPKWPQDNVALSQYSPGVVGEEKERNEEHPGRQAAQIFSNLSMKTSRQYDHHRPYSNVKRTQSLKARKVVWSYNNDIGGWYVCFSANK</sequence>
<keyword evidence="1" id="KW-1133">Transmembrane helix</keyword>
<keyword evidence="1" id="KW-0812">Transmembrane</keyword>
<name>A0A9P5X7T1_9AGAR</name>
<proteinExistence type="predicted"/>
<organism evidence="2 3">
    <name type="scientific">Macrolepiota fuliginosa MF-IS2</name>
    <dbReference type="NCBI Taxonomy" id="1400762"/>
    <lineage>
        <taxon>Eukaryota</taxon>
        <taxon>Fungi</taxon>
        <taxon>Dikarya</taxon>
        <taxon>Basidiomycota</taxon>
        <taxon>Agaricomycotina</taxon>
        <taxon>Agaricomycetes</taxon>
        <taxon>Agaricomycetidae</taxon>
        <taxon>Agaricales</taxon>
        <taxon>Agaricineae</taxon>
        <taxon>Agaricaceae</taxon>
        <taxon>Macrolepiota</taxon>
    </lineage>
</organism>
<keyword evidence="1" id="KW-0472">Membrane</keyword>
<dbReference type="EMBL" id="MU151289">
    <property type="protein sequence ID" value="KAF9445650.1"/>
    <property type="molecule type" value="Genomic_DNA"/>
</dbReference>
<evidence type="ECO:0000256" key="1">
    <source>
        <dbReference type="SAM" id="Phobius"/>
    </source>
</evidence>
<evidence type="ECO:0000313" key="2">
    <source>
        <dbReference type="EMBL" id="KAF9445650.1"/>
    </source>
</evidence>
<gene>
    <name evidence="2" type="ORF">P691DRAFT_256010</name>
</gene>
<evidence type="ECO:0000313" key="3">
    <source>
        <dbReference type="Proteomes" id="UP000807342"/>
    </source>
</evidence>
<dbReference type="Proteomes" id="UP000807342">
    <property type="component" value="Unassembled WGS sequence"/>
</dbReference>
<reference evidence="2" key="1">
    <citation type="submission" date="2020-11" db="EMBL/GenBank/DDBJ databases">
        <authorList>
            <consortium name="DOE Joint Genome Institute"/>
            <person name="Ahrendt S."/>
            <person name="Riley R."/>
            <person name="Andreopoulos W."/>
            <person name="Labutti K."/>
            <person name="Pangilinan J."/>
            <person name="Ruiz-Duenas F.J."/>
            <person name="Barrasa J.M."/>
            <person name="Sanchez-Garcia M."/>
            <person name="Camarero S."/>
            <person name="Miyauchi S."/>
            <person name="Serrano A."/>
            <person name="Linde D."/>
            <person name="Babiker R."/>
            <person name="Drula E."/>
            <person name="Ayuso-Fernandez I."/>
            <person name="Pacheco R."/>
            <person name="Padilla G."/>
            <person name="Ferreira P."/>
            <person name="Barriuso J."/>
            <person name="Kellner H."/>
            <person name="Castanera R."/>
            <person name="Alfaro M."/>
            <person name="Ramirez L."/>
            <person name="Pisabarro A.G."/>
            <person name="Kuo A."/>
            <person name="Tritt A."/>
            <person name="Lipzen A."/>
            <person name="He G."/>
            <person name="Yan M."/>
            <person name="Ng V."/>
            <person name="Cullen D."/>
            <person name="Martin F."/>
            <person name="Rosso M.-N."/>
            <person name="Henrissat B."/>
            <person name="Hibbett D."/>
            <person name="Martinez A.T."/>
            <person name="Grigoriev I.V."/>
        </authorList>
    </citation>
    <scope>NUCLEOTIDE SEQUENCE</scope>
    <source>
        <strain evidence="2">MF-IS2</strain>
    </source>
</reference>
<dbReference type="AlphaFoldDB" id="A0A9P5X7T1"/>
<keyword evidence="3" id="KW-1185">Reference proteome</keyword>
<accession>A0A9P5X7T1</accession>
<protein>
    <submittedName>
        <fullName evidence="2">Uncharacterized protein</fullName>
    </submittedName>
</protein>
<feature type="transmembrane region" description="Helical" evidence="1">
    <location>
        <begin position="12"/>
        <end position="31"/>
    </location>
</feature>
<comment type="caution">
    <text evidence="2">The sequence shown here is derived from an EMBL/GenBank/DDBJ whole genome shotgun (WGS) entry which is preliminary data.</text>
</comment>